<dbReference type="AlphaFoldDB" id="A0A6A4GLS4"/>
<gene>
    <name evidence="1" type="ORF">BT96DRAFT_759785</name>
</gene>
<dbReference type="OrthoDB" id="3228311at2759"/>
<dbReference type="EMBL" id="ML769854">
    <property type="protein sequence ID" value="KAE9386712.1"/>
    <property type="molecule type" value="Genomic_DNA"/>
</dbReference>
<proteinExistence type="predicted"/>
<feature type="non-terminal residue" evidence="1">
    <location>
        <position position="52"/>
    </location>
</feature>
<feature type="non-terminal residue" evidence="1">
    <location>
        <position position="1"/>
    </location>
</feature>
<evidence type="ECO:0000313" key="2">
    <source>
        <dbReference type="Proteomes" id="UP000799118"/>
    </source>
</evidence>
<accession>A0A6A4GLS4</accession>
<evidence type="ECO:0008006" key="3">
    <source>
        <dbReference type="Google" id="ProtNLM"/>
    </source>
</evidence>
<organism evidence="1 2">
    <name type="scientific">Gymnopus androsaceus JB14</name>
    <dbReference type="NCBI Taxonomy" id="1447944"/>
    <lineage>
        <taxon>Eukaryota</taxon>
        <taxon>Fungi</taxon>
        <taxon>Dikarya</taxon>
        <taxon>Basidiomycota</taxon>
        <taxon>Agaricomycotina</taxon>
        <taxon>Agaricomycetes</taxon>
        <taxon>Agaricomycetidae</taxon>
        <taxon>Agaricales</taxon>
        <taxon>Marasmiineae</taxon>
        <taxon>Omphalotaceae</taxon>
        <taxon>Gymnopus</taxon>
    </lineage>
</organism>
<sequence>IFSVTFDNATSNNAMIKKLQEKLDGFLGAEDQTRCFAHIINLAAKSLWNVFN</sequence>
<dbReference type="Proteomes" id="UP000799118">
    <property type="component" value="Unassembled WGS sequence"/>
</dbReference>
<reference evidence="1" key="1">
    <citation type="journal article" date="2019" name="Environ. Microbiol.">
        <title>Fungal ecological strategies reflected in gene transcription - a case study of two litter decomposers.</title>
        <authorList>
            <person name="Barbi F."/>
            <person name="Kohler A."/>
            <person name="Barry K."/>
            <person name="Baskaran P."/>
            <person name="Daum C."/>
            <person name="Fauchery L."/>
            <person name="Ihrmark K."/>
            <person name="Kuo A."/>
            <person name="LaButti K."/>
            <person name="Lipzen A."/>
            <person name="Morin E."/>
            <person name="Grigoriev I.V."/>
            <person name="Henrissat B."/>
            <person name="Lindahl B."/>
            <person name="Martin F."/>
        </authorList>
    </citation>
    <scope>NUCLEOTIDE SEQUENCE</scope>
    <source>
        <strain evidence="1">JB14</strain>
    </source>
</reference>
<evidence type="ECO:0000313" key="1">
    <source>
        <dbReference type="EMBL" id="KAE9386712.1"/>
    </source>
</evidence>
<protein>
    <recommendedName>
        <fullName evidence="3">hAT-like transposase RNase-H fold domain-containing protein</fullName>
    </recommendedName>
</protein>
<keyword evidence="2" id="KW-1185">Reference proteome</keyword>
<name>A0A6A4GLS4_9AGAR</name>